<dbReference type="SUPFAM" id="SSF56322">
    <property type="entry name" value="ADC synthase"/>
    <property type="match status" value="1"/>
</dbReference>
<dbReference type="PRINTS" id="PR00095">
    <property type="entry name" value="ANTSNTHASEI"/>
</dbReference>
<accession>A0A1M6NHH6</accession>
<feature type="domain" description="Chorismate-utilising enzyme C-terminal" evidence="9">
    <location>
        <begin position="243"/>
        <end position="497"/>
    </location>
</feature>
<dbReference type="Pfam" id="PF00425">
    <property type="entry name" value="Chorismate_bind"/>
    <property type="match status" value="1"/>
</dbReference>
<comment type="subunit">
    <text evidence="2">Heterotetramer consisting of two non-identical subunits: a beta subunit (TrpG) and a large alpha subunit (TrpE).</text>
</comment>
<evidence type="ECO:0000256" key="3">
    <source>
        <dbReference type="ARBA" id="ARBA00020653"/>
    </source>
</evidence>
<keyword evidence="12" id="KW-1185">Reference proteome</keyword>
<name>A0A1M6NHH6_9BACL</name>
<evidence type="ECO:0000256" key="8">
    <source>
        <dbReference type="ARBA" id="ARBA00047683"/>
    </source>
</evidence>
<comment type="function">
    <text evidence="7">Part of a heterotetrameric complex that catalyzes the two-step biosynthesis of anthranilate, an intermediate in the biosynthesis of L-tryptophan. In the first step, the glutamine-binding beta subunit (TrpG) of anthranilate synthase (AS) provides the glutamine amidotransferase activity which generates ammonia as a substrate that, along with chorismate, is used in the second step, catalyzed by the large alpha subunit of AS (TrpE) to produce anthranilate. In the absence of TrpG, TrpE can synthesize anthranilate directly from chorismate and high concentrations of ammonia.</text>
</comment>
<evidence type="ECO:0000313" key="11">
    <source>
        <dbReference type="EMBL" id="SHJ95165.1"/>
    </source>
</evidence>
<evidence type="ECO:0000256" key="2">
    <source>
        <dbReference type="ARBA" id="ARBA00011575"/>
    </source>
</evidence>
<dbReference type="PANTHER" id="PTHR11236">
    <property type="entry name" value="AMINOBENZOATE/ANTHRANILATE SYNTHASE"/>
    <property type="match status" value="1"/>
</dbReference>
<dbReference type="GO" id="GO:0046872">
    <property type="term" value="F:metal ion binding"/>
    <property type="evidence" value="ECO:0007669"/>
    <property type="project" value="UniProtKB-KW"/>
</dbReference>
<keyword evidence="4" id="KW-0479">Metal-binding</keyword>
<organism evidence="11 12">
    <name type="scientific">Alicyclobacillus tolerans</name>
    <dbReference type="NCBI Taxonomy" id="90970"/>
    <lineage>
        <taxon>Bacteria</taxon>
        <taxon>Bacillati</taxon>
        <taxon>Bacillota</taxon>
        <taxon>Bacilli</taxon>
        <taxon>Bacillales</taxon>
        <taxon>Alicyclobacillaceae</taxon>
        <taxon>Alicyclobacillus</taxon>
    </lineage>
</organism>
<evidence type="ECO:0000256" key="1">
    <source>
        <dbReference type="ARBA" id="ARBA00001946"/>
    </source>
</evidence>
<evidence type="ECO:0000256" key="5">
    <source>
        <dbReference type="ARBA" id="ARBA00022842"/>
    </source>
</evidence>
<evidence type="ECO:0000256" key="7">
    <source>
        <dbReference type="ARBA" id="ARBA00025634"/>
    </source>
</evidence>
<dbReference type="GO" id="GO:0004049">
    <property type="term" value="F:anthranilate synthase activity"/>
    <property type="evidence" value="ECO:0007669"/>
    <property type="project" value="UniProtKB-EC"/>
</dbReference>
<dbReference type="InterPro" id="IPR015890">
    <property type="entry name" value="Chorismate_C"/>
</dbReference>
<sequence length="513" mass="57779">MMQNFKYEETLEIDPFYFYLHSLEIVPPFHAYLLDAAYDKQADTRFSRSILGLMPLIEVIVKDGKTFIYAKTGLAEWLAQELQPNVIEFEGSFVSAVAEKPCAVFTDNPLEVLERLRLLLRQKIFTENQPIPFSAGFLGYIGYDSVHYLEKLPKTTLDDRALPDIRLQLHAFTIHLQVNRLQMFSLLPELRGYLSKENMLLLESVQMQVLNLLDQGTSEEPRRLKEAAAASQDTVDIEDEVSAETFMGNVERAREYIRAGDIFQVVLSKRMKASATLHPYIAYDRLRKLNPSPYMFMSEYPDMRLFGASPEVQLRVVDGLAEMKPIAGTSKGRGKSAAEDQALAEQLLNDEKERAEHLMLVDLCRNDLGRVCTIGSVHVPDFMVVEPYSHLFHLVSTVRGQLREDVSVFTALLATFPAGTLSGAPKIRAMEIIDELETLRRGPYGGLLGMVDLDANANTAIIIRSVVEKNQAYYVQVGAGIVMDSVAEQEWQECNRKAGAILDILSQPMATQK</sequence>
<protein>
    <recommendedName>
        <fullName evidence="3">Anthranilate synthase component 1</fullName>
    </recommendedName>
</protein>
<dbReference type="InterPro" id="IPR019999">
    <property type="entry name" value="Anth_synth_I-like"/>
</dbReference>
<reference evidence="12" key="1">
    <citation type="submission" date="2016-11" db="EMBL/GenBank/DDBJ databases">
        <authorList>
            <person name="Varghese N."/>
            <person name="Submissions S."/>
        </authorList>
    </citation>
    <scope>NUCLEOTIDE SEQUENCE [LARGE SCALE GENOMIC DNA]</scope>
    <source>
        <strain evidence="12">USBA-503</strain>
    </source>
</reference>
<proteinExistence type="predicted"/>
<dbReference type="PANTHER" id="PTHR11236:SF48">
    <property type="entry name" value="ISOCHORISMATE SYNTHASE MENF"/>
    <property type="match status" value="1"/>
</dbReference>
<dbReference type="GO" id="GO:0000162">
    <property type="term" value="P:L-tryptophan biosynthetic process"/>
    <property type="evidence" value="ECO:0007669"/>
    <property type="project" value="TreeGrafter"/>
</dbReference>
<gene>
    <name evidence="11" type="ORF">SAMN05443507_10647</name>
</gene>
<evidence type="ECO:0000256" key="6">
    <source>
        <dbReference type="ARBA" id="ARBA00023239"/>
    </source>
</evidence>
<keyword evidence="5" id="KW-0460">Magnesium</keyword>
<dbReference type="Proteomes" id="UP000184016">
    <property type="component" value="Unassembled WGS sequence"/>
</dbReference>
<dbReference type="InterPro" id="IPR005801">
    <property type="entry name" value="ADC_synthase"/>
</dbReference>
<evidence type="ECO:0000313" key="12">
    <source>
        <dbReference type="Proteomes" id="UP000184016"/>
    </source>
</evidence>
<evidence type="ECO:0000259" key="9">
    <source>
        <dbReference type="Pfam" id="PF00425"/>
    </source>
</evidence>
<dbReference type="Pfam" id="PF04715">
    <property type="entry name" value="Anth_synt_I_N"/>
    <property type="match status" value="1"/>
</dbReference>
<dbReference type="STRING" id="1830138.SAMN05443507_10647"/>
<dbReference type="EMBL" id="FRAF01000006">
    <property type="protein sequence ID" value="SHJ95165.1"/>
    <property type="molecule type" value="Genomic_DNA"/>
</dbReference>
<dbReference type="InterPro" id="IPR006805">
    <property type="entry name" value="Anth_synth_I_N"/>
</dbReference>
<comment type="catalytic activity">
    <reaction evidence="8">
        <text>chorismate + L-glutamine = anthranilate + pyruvate + L-glutamate + H(+)</text>
        <dbReference type="Rhea" id="RHEA:21732"/>
        <dbReference type="ChEBI" id="CHEBI:15361"/>
        <dbReference type="ChEBI" id="CHEBI:15378"/>
        <dbReference type="ChEBI" id="CHEBI:16567"/>
        <dbReference type="ChEBI" id="CHEBI:29748"/>
        <dbReference type="ChEBI" id="CHEBI:29985"/>
        <dbReference type="ChEBI" id="CHEBI:58359"/>
        <dbReference type="EC" id="4.1.3.27"/>
    </reaction>
</comment>
<comment type="cofactor">
    <cofactor evidence="1">
        <name>Mg(2+)</name>
        <dbReference type="ChEBI" id="CHEBI:18420"/>
    </cofactor>
</comment>
<evidence type="ECO:0000259" key="10">
    <source>
        <dbReference type="Pfam" id="PF04715"/>
    </source>
</evidence>
<dbReference type="AlphaFoldDB" id="A0A1M6NHH6"/>
<evidence type="ECO:0000256" key="4">
    <source>
        <dbReference type="ARBA" id="ARBA00022723"/>
    </source>
</evidence>
<dbReference type="Gene3D" id="3.60.120.10">
    <property type="entry name" value="Anthranilate synthase"/>
    <property type="match status" value="1"/>
</dbReference>
<feature type="domain" description="Anthranilate synthase component I N-terminal" evidence="10">
    <location>
        <begin position="30"/>
        <end position="169"/>
    </location>
</feature>
<keyword evidence="6" id="KW-0456">Lyase</keyword>